<dbReference type="Pfam" id="PF06580">
    <property type="entry name" value="His_kinase"/>
    <property type="match status" value="1"/>
</dbReference>
<keyword evidence="2" id="KW-0808">Transferase</keyword>
<comment type="caution">
    <text evidence="2">The sequence shown here is derived from an EMBL/GenBank/DDBJ whole genome shotgun (WGS) entry which is preliminary data.</text>
</comment>
<dbReference type="InterPro" id="IPR036890">
    <property type="entry name" value="HATPase_C_sf"/>
</dbReference>
<dbReference type="PANTHER" id="PTHR34220:SF7">
    <property type="entry name" value="SENSOR HISTIDINE KINASE YPDA"/>
    <property type="match status" value="1"/>
</dbReference>
<dbReference type="SUPFAM" id="SSF55874">
    <property type="entry name" value="ATPase domain of HSP90 chaperone/DNA topoisomerase II/histidine kinase"/>
    <property type="match status" value="1"/>
</dbReference>
<dbReference type="Gene3D" id="3.30.565.10">
    <property type="entry name" value="Histidine kinase-like ATPase, C-terminal domain"/>
    <property type="match status" value="1"/>
</dbReference>
<protein>
    <submittedName>
        <fullName evidence="2">Sensor histidine kinase</fullName>
        <ecNumber evidence="2">2.7.13.3</ecNumber>
    </submittedName>
</protein>
<name>A0ABV1D9S8_9FIRM</name>
<dbReference type="RefSeq" id="WP_008722656.1">
    <property type="nucleotide sequence ID" value="NZ_JBBMFM010000065.1"/>
</dbReference>
<dbReference type="InterPro" id="IPR050640">
    <property type="entry name" value="Bact_2-comp_sensor_kinase"/>
</dbReference>
<accession>A0ABV1D9S8</accession>
<organism evidence="2 3">
    <name type="scientific">Enterocloster hominis</name>
    <name type="common">ex Hitch et al. 2024</name>
    <dbReference type="NCBI Taxonomy" id="1917870"/>
    <lineage>
        <taxon>Bacteria</taxon>
        <taxon>Bacillati</taxon>
        <taxon>Bacillota</taxon>
        <taxon>Clostridia</taxon>
        <taxon>Lachnospirales</taxon>
        <taxon>Lachnospiraceae</taxon>
        <taxon>Enterocloster</taxon>
    </lineage>
</organism>
<reference evidence="2 3" key="1">
    <citation type="submission" date="2024-03" db="EMBL/GenBank/DDBJ databases">
        <title>Human intestinal bacterial collection.</title>
        <authorList>
            <person name="Pauvert C."/>
            <person name="Hitch T.C.A."/>
            <person name="Clavel T."/>
        </authorList>
    </citation>
    <scope>NUCLEOTIDE SEQUENCE [LARGE SCALE GENOMIC DNA]</scope>
    <source>
        <strain evidence="2 3">CLA-SR-H021</strain>
    </source>
</reference>
<dbReference type="InterPro" id="IPR010559">
    <property type="entry name" value="Sig_transdc_His_kin_internal"/>
</dbReference>
<feature type="domain" description="Signal transduction histidine kinase internal region" evidence="1">
    <location>
        <begin position="381"/>
        <end position="459"/>
    </location>
</feature>
<dbReference type="EMBL" id="JBBMFM010000065">
    <property type="protein sequence ID" value="MEQ2426528.1"/>
    <property type="molecule type" value="Genomic_DNA"/>
</dbReference>
<keyword evidence="3" id="KW-1185">Reference proteome</keyword>
<dbReference type="EC" id="2.7.13.3" evidence="2"/>
<sequence>MKRLEKFFNMKMIRNRIIAVQLGVIIPAVILLGVMIYGMTSAMLIKTNSESYLKVLESADIILSHYLDSYRDIARNVLADPVLQNDLTISSNSRSGGRRIEERLFVDLDNAMEKYIMGFSGARSIYLYDSRGRLFYLDDSGQGRSAADAADYGVISTTPWFKKAAAQKGYEGFAGRNVITGNREQFSCIKLLKNLDTQDVIGMMILNFDKAALKEVFPSYRPEQGAYAVVEQQEDGGYDVVLSSGAAMEEQEIARILVKGDPDYHLSRYGSSEMDWELVHLVQNRNLLSEAGKIQGIIMNGLAITIVLLLVLTVLLCNRITKPLYQLRDDIVRVGEGERCLETDFPDDEIGAIGQEFSRMVNEKLTLADQVTRVELKNKEAELELLQSNINPHFLYNTLDSLYWMAILHEAEDVAELTKALSDVFKIALSKGEKFIPIQKELDFVRSYLYIQNIRFEGKIHVDIQADESLMGYKVIKLLLQPFVENAVYHGLEPKLGSGTVVIKVYREQDFLCFEVADDGVGMDVDASLSKGYALRNSLERIRLVYGDDAKVEFKSSPGQGVQVKISLRVGVKE</sequence>
<evidence type="ECO:0000313" key="3">
    <source>
        <dbReference type="Proteomes" id="UP001454086"/>
    </source>
</evidence>
<evidence type="ECO:0000313" key="2">
    <source>
        <dbReference type="EMBL" id="MEQ2426528.1"/>
    </source>
</evidence>
<gene>
    <name evidence="2" type="ORF">WMQ36_16265</name>
</gene>
<keyword evidence="2" id="KW-0418">Kinase</keyword>
<dbReference type="PANTHER" id="PTHR34220">
    <property type="entry name" value="SENSOR HISTIDINE KINASE YPDA"/>
    <property type="match status" value="1"/>
</dbReference>
<proteinExistence type="predicted"/>
<dbReference type="Gene3D" id="6.10.340.10">
    <property type="match status" value="1"/>
</dbReference>
<dbReference type="Proteomes" id="UP001454086">
    <property type="component" value="Unassembled WGS sequence"/>
</dbReference>
<evidence type="ECO:0000259" key="1">
    <source>
        <dbReference type="Pfam" id="PF06580"/>
    </source>
</evidence>
<dbReference type="GO" id="GO:0004673">
    <property type="term" value="F:protein histidine kinase activity"/>
    <property type="evidence" value="ECO:0007669"/>
    <property type="project" value="UniProtKB-EC"/>
</dbReference>